<protein>
    <submittedName>
        <fullName evidence="10">Uncharacterized protein</fullName>
    </submittedName>
</protein>
<feature type="compositionally biased region" description="Polar residues" evidence="9">
    <location>
        <begin position="289"/>
        <end position="305"/>
    </location>
</feature>
<feature type="repeat" description="TPR" evidence="8">
    <location>
        <begin position="529"/>
        <end position="562"/>
    </location>
</feature>
<comment type="caution">
    <text evidence="10">The sequence shown here is derived from an EMBL/GenBank/DDBJ whole genome shotgun (WGS) entry which is preliminary data.</text>
</comment>
<organism evidence="10 11">
    <name type="scientific">Glomus cerebriforme</name>
    <dbReference type="NCBI Taxonomy" id="658196"/>
    <lineage>
        <taxon>Eukaryota</taxon>
        <taxon>Fungi</taxon>
        <taxon>Fungi incertae sedis</taxon>
        <taxon>Mucoromycota</taxon>
        <taxon>Glomeromycotina</taxon>
        <taxon>Glomeromycetes</taxon>
        <taxon>Glomerales</taxon>
        <taxon>Glomeraceae</taxon>
        <taxon>Glomus</taxon>
    </lineage>
</organism>
<proteinExistence type="inferred from homology"/>
<dbReference type="InterPro" id="IPR011990">
    <property type="entry name" value="TPR-like_helical_dom_sf"/>
</dbReference>
<dbReference type="STRING" id="658196.A0A397T5Z0"/>
<evidence type="ECO:0000256" key="1">
    <source>
        <dbReference type="ARBA" id="ARBA00004275"/>
    </source>
</evidence>
<evidence type="ECO:0000256" key="8">
    <source>
        <dbReference type="PROSITE-ProRule" id="PRU00339"/>
    </source>
</evidence>
<feature type="region of interest" description="Disordered" evidence="9">
    <location>
        <begin position="28"/>
        <end position="48"/>
    </location>
</feature>
<dbReference type="GO" id="GO:0005052">
    <property type="term" value="F:peroxisome matrix targeting signal-1 binding"/>
    <property type="evidence" value="ECO:0007669"/>
    <property type="project" value="TreeGrafter"/>
</dbReference>
<dbReference type="Gene3D" id="1.25.40.10">
    <property type="entry name" value="Tetratricopeptide repeat domain"/>
    <property type="match status" value="1"/>
</dbReference>
<reference evidence="10 11" key="1">
    <citation type="submission" date="2018-06" db="EMBL/GenBank/DDBJ databases">
        <title>Comparative genomics reveals the genomic features of Rhizophagus irregularis, R. cerebriforme, R. diaphanum and Gigaspora rosea, and their symbiotic lifestyle signature.</title>
        <authorList>
            <person name="Morin E."/>
            <person name="San Clemente H."/>
            <person name="Chen E.C.H."/>
            <person name="De La Providencia I."/>
            <person name="Hainaut M."/>
            <person name="Kuo A."/>
            <person name="Kohler A."/>
            <person name="Murat C."/>
            <person name="Tang N."/>
            <person name="Roy S."/>
            <person name="Loubradou J."/>
            <person name="Henrissat B."/>
            <person name="Grigoriev I.V."/>
            <person name="Corradi N."/>
            <person name="Roux C."/>
            <person name="Martin F.M."/>
        </authorList>
    </citation>
    <scope>NUCLEOTIDE SEQUENCE [LARGE SCALE GENOMIC DNA]</scope>
    <source>
        <strain evidence="10 11">DAOM 227022</strain>
    </source>
</reference>
<evidence type="ECO:0000313" key="10">
    <source>
        <dbReference type="EMBL" id="RIA93272.1"/>
    </source>
</evidence>
<dbReference type="PROSITE" id="PS50005">
    <property type="entry name" value="TPR"/>
    <property type="match status" value="3"/>
</dbReference>
<keyword evidence="7" id="KW-0576">Peroxisome</keyword>
<dbReference type="SMART" id="SM00028">
    <property type="entry name" value="TPR"/>
    <property type="match status" value="4"/>
</dbReference>
<dbReference type="SUPFAM" id="SSF48452">
    <property type="entry name" value="TPR-like"/>
    <property type="match status" value="1"/>
</dbReference>
<keyword evidence="11" id="KW-1185">Reference proteome</keyword>
<accession>A0A397T5Z0</accession>
<dbReference type="PANTHER" id="PTHR10130:SF0">
    <property type="entry name" value="GH08708P"/>
    <property type="match status" value="1"/>
</dbReference>
<dbReference type="InterPro" id="IPR024111">
    <property type="entry name" value="PEX5/PEX5L"/>
</dbReference>
<feature type="compositionally biased region" description="Low complexity" evidence="9">
    <location>
        <begin position="277"/>
        <end position="288"/>
    </location>
</feature>
<evidence type="ECO:0000256" key="6">
    <source>
        <dbReference type="ARBA" id="ARBA00022803"/>
    </source>
</evidence>
<dbReference type="PANTHER" id="PTHR10130">
    <property type="entry name" value="PEROXISOMAL TARGETING SIGNAL 1 RECEPTOR PEX5"/>
    <property type="match status" value="1"/>
</dbReference>
<evidence type="ECO:0000256" key="3">
    <source>
        <dbReference type="ARBA" id="ARBA00005348"/>
    </source>
</evidence>
<name>A0A397T5Z0_9GLOM</name>
<feature type="region of interest" description="Disordered" evidence="9">
    <location>
        <begin position="277"/>
        <end position="305"/>
    </location>
</feature>
<keyword evidence="5" id="KW-0677">Repeat</keyword>
<keyword evidence="4" id="KW-0963">Cytoplasm</keyword>
<dbReference type="InterPro" id="IPR019734">
    <property type="entry name" value="TPR_rpt"/>
</dbReference>
<evidence type="ECO:0000256" key="2">
    <source>
        <dbReference type="ARBA" id="ARBA00004496"/>
    </source>
</evidence>
<sequence length="693" mass="79666">MSQWFAEDASCGPTNPMNGLMKQFTQDNSLQQDKFSTERYGEGSSKGAFRTQTNIQQEDEYVQKFFQHPGQESSHPPNLYNLDQMSKELEAIRHDLPRNGNWAGDFLKQPESVHHNHVQSGFEEFNMIYKNAQNQNKWISEFSQFRQLPTSNIEMHPEEIAAFEQAFEDAKRSTHWESEFKAQEQSWVNEFKQQEKDGNAKTELADIAGKLVVAVEGETNPKFKNSSFFHIMKKLSKQELSIEGNKFVEQKAPITNWASEFSSEQNNENSNNWASEFSKQQNNKNNSNWASEFQNRQPNSSSNWAQEFYGSSNIQKNGESSTSTVDWAAEFQNADQINNIPTLNDWIKDFSLEESVNKTMEDLQRDWANYEPNSMGYSSKYHDYEFSQNNPFLNTPNLSSMKGQNLAESILILEAKVQLDPNDSYSWYQLGTRQQENEQEPKAIAALSKAAALNPQILDSWLSLAVSYTNEYRRDDVYDVLESWFKHNPKYKQLLEQQRSKTNFADRHEFFTDLFIQAALLNPGENLDPDVQVGLGILYNVSEEYIKAVDCFQSALSSRPNDYLLWNKLGATMANAREPEKAVNAYFNALEINPLYVRARYNLAISFINMKEYRDAAEHLLAALALQIGETGTTTNDDLNIKNSSFHNVAEGAMSSTNIWDTLKMCCGFLDRPDLESKCDIRDLNAFKQEFEF</sequence>
<keyword evidence="6 8" id="KW-0802">TPR repeat</keyword>
<evidence type="ECO:0000256" key="4">
    <source>
        <dbReference type="ARBA" id="ARBA00022490"/>
    </source>
</evidence>
<dbReference type="GO" id="GO:0005829">
    <property type="term" value="C:cytosol"/>
    <property type="evidence" value="ECO:0007669"/>
    <property type="project" value="TreeGrafter"/>
</dbReference>
<evidence type="ECO:0000256" key="5">
    <source>
        <dbReference type="ARBA" id="ARBA00022737"/>
    </source>
</evidence>
<gene>
    <name evidence="10" type="ORF">C1645_762639</name>
</gene>
<evidence type="ECO:0000256" key="9">
    <source>
        <dbReference type="SAM" id="MobiDB-lite"/>
    </source>
</evidence>
<comment type="similarity">
    <text evidence="3">Belongs to the peroxisomal targeting signal receptor family.</text>
</comment>
<dbReference type="OrthoDB" id="10006023at2759"/>
<dbReference type="AlphaFoldDB" id="A0A397T5Z0"/>
<comment type="subcellular location">
    <subcellularLocation>
        <location evidence="2">Cytoplasm</location>
    </subcellularLocation>
    <subcellularLocation>
        <location evidence="1">Peroxisome</location>
    </subcellularLocation>
</comment>
<dbReference type="GO" id="GO:0005778">
    <property type="term" value="C:peroxisomal membrane"/>
    <property type="evidence" value="ECO:0007669"/>
    <property type="project" value="TreeGrafter"/>
</dbReference>
<feature type="repeat" description="TPR" evidence="8">
    <location>
        <begin position="563"/>
        <end position="596"/>
    </location>
</feature>
<evidence type="ECO:0000256" key="7">
    <source>
        <dbReference type="ARBA" id="ARBA00023140"/>
    </source>
</evidence>
<dbReference type="Proteomes" id="UP000265703">
    <property type="component" value="Unassembled WGS sequence"/>
</dbReference>
<feature type="repeat" description="TPR" evidence="8">
    <location>
        <begin position="424"/>
        <end position="457"/>
    </location>
</feature>
<evidence type="ECO:0000313" key="11">
    <source>
        <dbReference type="Proteomes" id="UP000265703"/>
    </source>
</evidence>
<dbReference type="GO" id="GO:0016560">
    <property type="term" value="P:protein import into peroxisome matrix, docking"/>
    <property type="evidence" value="ECO:0007669"/>
    <property type="project" value="TreeGrafter"/>
</dbReference>
<dbReference type="EMBL" id="QKYT01000107">
    <property type="protein sequence ID" value="RIA93272.1"/>
    <property type="molecule type" value="Genomic_DNA"/>
</dbReference>